<keyword evidence="2" id="KW-1185">Reference proteome</keyword>
<dbReference type="EMBL" id="JABBPG010000001">
    <property type="protein sequence ID" value="NOU49822.1"/>
    <property type="molecule type" value="Genomic_DNA"/>
</dbReference>
<sequence length="449" mass="49957">MDISTTRWNSSSSITPKTAHKAYSVASQNNTSTPNVSISPLALKLKTAQEAIDKAQLNNQALSWHSDKQTNQKHVAAAKWEFEHLSKAQLETVALDPSKTFSQAEKVAAYERWHVLDQAQLSDIQRQSLNKRATSDTKTMFEASLNAHIDSFSPLAKGMISNNYEMQAKSQFDTALKELHNSSKNGQSQYEHYYAVMVNDLFEGKEPAISSGVNGMSHANALKNPIEFLTQEDRDLLTQMYQYADQNEVDFKYIQRLASDLGNYRKHDDGKLLGNFNEGHFDAQGRQLSVEFTDRDKTTVDSLLATQSLASSALDKGFLSFMTNPGRGGISHMGSYQFLHHMVEVTAGEQTSVSADTFNKYVSASANDDRYVLNASKTSTIEFEPDVVCKNGHCEVTEKGQSNGVTITPEAGNSAPAMDLKSAALESIIQLRKHEKTQENIWYQWLAND</sequence>
<protein>
    <submittedName>
        <fullName evidence="1">Uncharacterized protein</fullName>
    </submittedName>
</protein>
<organism evidence="1 2">
    <name type="scientific">Pseudoalteromonas caenipelagi</name>
    <dbReference type="NCBI Taxonomy" id="2726988"/>
    <lineage>
        <taxon>Bacteria</taxon>
        <taxon>Pseudomonadati</taxon>
        <taxon>Pseudomonadota</taxon>
        <taxon>Gammaproteobacteria</taxon>
        <taxon>Alteromonadales</taxon>
        <taxon>Pseudoalteromonadaceae</taxon>
        <taxon>Pseudoalteromonas</taxon>
    </lineage>
</organism>
<name>A0A849V910_9GAMM</name>
<reference evidence="1 2" key="1">
    <citation type="submission" date="2020-04" db="EMBL/GenBank/DDBJ databases">
        <title>Pseudoalteromonas caenipelagi sp. nov., isolated from a tidal flat.</title>
        <authorList>
            <person name="Park S."/>
            <person name="Yoon J.-H."/>
        </authorList>
    </citation>
    <scope>NUCLEOTIDE SEQUENCE [LARGE SCALE GENOMIC DNA]</scope>
    <source>
        <strain evidence="1 2">JBTF-M23</strain>
    </source>
</reference>
<gene>
    <name evidence="1" type="ORF">HG263_04645</name>
</gene>
<evidence type="ECO:0000313" key="1">
    <source>
        <dbReference type="EMBL" id="NOU49822.1"/>
    </source>
</evidence>
<dbReference type="Proteomes" id="UP000586305">
    <property type="component" value="Unassembled WGS sequence"/>
</dbReference>
<evidence type="ECO:0000313" key="2">
    <source>
        <dbReference type="Proteomes" id="UP000586305"/>
    </source>
</evidence>
<proteinExistence type="predicted"/>
<accession>A0A849V910</accession>
<comment type="caution">
    <text evidence="1">The sequence shown here is derived from an EMBL/GenBank/DDBJ whole genome shotgun (WGS) entry which is preliminary data.</text>
</comment>
<dbReference type="AlphaFoldDB" id="A0A849V910"/>
<dbReference type="RefSeq" id="WP_171624873.1">
    <property type="nucleotide sequence ID" value="NZ_JABBPG010000001.1"/>
</dbReference>